<keyword evidence="3" id="KW-0813">Transport</keyword>
<dbReference type="InterPro" id="IPR001991">
    <property type="entry name" value="Na-dicarboxylate_symporter"/>
</dbReference>
<keyword evidence="6 8" id="KW-1133">Transmembrane helix</keyword>
<dbReference type="CDD" id="cd13530">
    <property type="entry name" value="PBP2_peptides_like"/>
    <property type="match status" value="1"/>
</dbReference>
<keyword evidence="7 8" id="KW-0472">Membrane</keyword>
<sequence>MNSLFLFLKNRNWMLWALIFGIATGLIFGERVAFLQPIGNGFVKLMQITIFPYIVVSLIVGLGKFNPEQVKSILLKAATVMLCLWVVGLAAIWCFALTLPQHDAGTFFSPALISPTTPINFAEQYIPANPFASLAEGNVPAIVIFCIALGSALIANKRKSTVLDFLEVIGQGLTVISKKIIAIFPIGIFAMTASTAGTLSIEQLNNLQVYWVLVLCLGLYLMLVLLPMLVAAFTPIKYRDLIGVMRNAWITAFSTGNVFIVLPVITEGIKEHLRQTQQADEQADHIAEVLVPIAYTFPSLGKLTTLMFVMFAAWLTGNPVTIPDIPHVTLSAMLSYFANVHIAIPFLLDTLKIPADSYQLYLSMSVLSAKVVSPTTVIYIFSFVFLSIFYCRKQLHLKRLRSIYYVTLLSLLLPGFMLSSYSLNTYLAGHTQAADEAIANMVIADKVPAHVLSHVPKAYQSGKLSLTNIEVIQKRNLLRIGYLVDNVPFSYFNQKNELVGFDISLAHRLADDLHVEVEFIPFKKHQLNEYLNKGYFDIAMSGLEINVVDLTKVRFSNHVLQLQLALLTKDHELQRFKHKDKITQLDDVHLAHVEYGPILNKVTQQYPNIHFSRLNNLQQYFADPERFDALVISAEAGFAWSMFYPEFGVVVPEGGASQYPIGFAVAKRNLDLLSYINAWLDIQQANGQIGKAYNYWILGLGSQKKQTRWSLLDTYTRQATQ</sequence>
<evidence type="ECO:0000313" key="10">
    <source>
        <dbReference type="EMBL" id="ERG17730.1"/>
    </source>
</evidence>
<dbReference type="SUPFAM" id="SSF118215">
    <property type="entry name" value="Proton glutamate symport protein"/>
    <property type="match status" value="1"/>
</dbReference>
<dbReference type="Gene3D" id="3.40.190.10">
    <property type="entry name" value="Periplasmic binding protein-like II"/>
    <property type="match status" value="2"/>
</dbReference>
<dbReference type="AlphaFoldDB" id="U1JM74"/>
<evidence type="ECO:0000256" key="6">
    <source>
        <dbReference type="ARBA" id="ARBA00022989"/>
    </source>
</evidence>
<dbReference type="InterPro" id="IPR036458">
    <property type="entry name" value="Na:dicarbo_symporter_sf"/>
</dbReference>
<dbReference type="Pfam" id="PF00375">
    <property type="entry name" value="SDF"/>
    <property type="match status" value="1"/>
</dbReference>
<evidence type="ECO:0000259" key="9">
    <source>
        <dbReference type="SMART" id="SM00062"/>
    </source>
</evidence>
<dbReference type="eggNOG" id="COG1301">
    <property type="taxonomic scope" value="Bacteria"/>
</dbReference>
<comment type="subcellular location">
    <subcellularLocation>
        <location evidence="1">Membrane</location>
        <topology evidence="1">Multi-pass membrane protein</topology>
    </subcellularLocation>
</comment>
<gene>
    <name evidence="10" type="ORF">PCIT_15230</name>
</gene>
<evidence type="ECO:0000256" key="4">
    <source>
        <dbReference type="ARBA" id="ARBA00022692"/>
    </source>
</evidence>
<comment type="similarity">
    <text evidence="2">Belongs to the bacterial solute-binding protein 3 family.</text>
</comment>
<feature type="transmembrane region" description="Helical" evidence="8">
    <location>
        <begin position="41"/>
        <end position="62"/>
    </location>
</feature>
<dbReference type="SMART" id="SM00062">
    <property type="entry name" value="PBPb"/>
    <property type="match status" value="1"/>
</dbReference>
<dbReference type="EMBL" id="AHBZ02000160">
    <property type="protein sequence ID" value="ERG17730.1"/>
    <property type="molecule type" value="Genomic_DNA"/>
</dbReference>
<dbReference type="GO" id="GO:0016020">
    <property type="term" value="C:membrane"/>
    <property type="evidence" value="ECO:0007669"/>
    <property type="project" value="UniProtKB-SubCell"/>
</dbReference>
<feature type="transmembrane region" description="Helical" evidence="8">
    <location>
        <begin position="248"/>
        <end position="266"/>
    </location>
</feature>
<dbReference type="PANTHER" id="PTHR35936:SF19">
    <property type="entry name" value="AMINO-ACID-BINDING PROTEIN YXEM-RELATED"/>
    <property type="match status" value="1"/>
</dbReference>
<evidence type="ECO:0000256" key="8">
    <source>
        <dbReference type="SAM" id="Phobius"/>
    </source>
</evidence>
<feature type="transmembrane region" description="Helical" evidence="8">
    <location>
        <begin position="403"/>
        <end position="423"/>
    </location>
</feature>
<reference evidence="10" key="1">
    <citation type="journal article" date="2012" name="J. Bacteriol.">
        <title>Genome sequences of type strains of seven species of the marine bacterium Pseudoalteromonas.</title>
        <authorList>
            <person name="Xie B.B."/>
            <person name="Shu Y.L."/>
            <person name="Qin Q.L."/>
            <person name="Rong J.C."/>
            <person name="Zhang X.Y."/>
            <person name="Chen X.L."/>
            <person name="Shi M."/>
            <person name="He H.L."/>
            <person name="Zhou B.C."/>
            <person name="Zhang Y.Z."/>
        </authorList>
    </citation>
    <scope>NUCLEOTIDE SEQUENCE [LARGE SCALE GENOMIC DNA]</scope>
    <source>
        <strain evidence="10">NCIMB 1889</strain>
    </source>
</reference>
<evidence type="ECO:0000256" key="7">
    <source>
        <dbReference type="ARBA" id="ARBA00023136"/>
    </source>
</evidence>
<feature type="transmembrane region" description="Helical" evidence="8">
    <location>
        <begin position="368"/>
        <end position="391"/>
    </location>
</feature>
<proteinExistence type="inferred from homology"/>
<feature type="transmembrane region" description="Helical" evidence="8">
    <location>
        <begin position="12"/>
        <end position="29"/>
    </location>
</feature>
<keyword evidence="5" id="KW-0732">Signal</keyword>
<feature type="transmembrane region" description="Helical" evidence="8">
    <location>
        <begin position="209"/>
        <end position="236"/>
    </location>
</feature>
<organism evidence="10">
    <name type="scientific">Pseudoalteromonas citrea DSM 8771</name>
    <dbReference type="NCBI Taxonomy" id="1117314"/>
    <lineage>
        <taxon>Bacteria</taxon>
        <taxon>Pseudomonadati</taxon>
        <taxon>Pseudomonadota</taxon>
        <taxon>Gammaproteobacteria</taxon>
        <taxon>Alteromonadales</taxon>
        <taxon>Pseudoalteromonadaceae</taxon>
        <taxon>Pseudoalteromonas</taxon>
    </lineage>
</organism>
<dbReference type="PANTHER" id="PTHR35936">
    <property type="entry name" value="MEMBRANE-BOUND LYTIC MUREIN TRANSGLYCOSYLASE F"/>
    <property type="match status" value="1"/>
</dbReference>
<dbReference type="Gene3D" id="1.10.3860.10">
    <property type="entry name" value="Sodium:dicarboxylate symporter"/>
    <property type="match status" value="1"/>
</dbReference>
<feature type="transmembrane region" description="Helical" evidence="8">
    <location>
        <begin position="176"/>
        <end position="197"/>
    </location>
</feature>
<dbReference type="STRING" id="1117314.PCIT_15230"/>
<feature type="transmembrane region" description="Helical" evidence="8">
    <location>
        <begin position="137"/>
        <end position="155"/>
    </location>
</feature>
<evidence type="ECO:0000256" key="5">
    <source>
        <dbReference type="ARBA" id="ARBA00022729"/>
    </source>
</evidence>
<keyword evidence="4 8" id="KW-0812">Transmembrane</keyword>
<feature type="transmembrane region" description="Helical" evidence="8">
    <location>
        <begin position="74"/>
        <end position="99"/>
    </location>
</feature>
<dbReference type="Pfam" id="PF00497">
    <property type="entry name" value="SBP_bac_3"/>
    <property type="match status" value="1"/>
</dbReference>
<dbReference type="InterPro" id="IPR001638">
    <property type="entry name" value="Solute-binding_3/MltF_N"/>
</dbReference>
<protein>
    <submittedName>
        <fullName evidence="10">Extracellular solute-binding protein</fullName>
    </submittedName>
</protein>
<reference evidence="10" key="2">
    <citation type="submission" date="2013-04" db="EMBL/GenBank/DDBJ databases">
        <title>Genome sequence of Pseudoalteromonas citrea.</title>
        <authorList>
            <person name="Xie B.-B."/>
            <person name="Rong J.-C."/>
            <person name="Qin Q.-L."/>
            <person name="Shu Y.-L."/>
            <person name="Zhang Y.-Z."/>
        </authorList>
    </citation>
    <scope>NUCLEOTIDE SEQUENCE</scope>
    <source>
        <strain evidence="10">NCIMB 1889</strain>
    </source>
</reference>
<evidence type="ECO:0000256" key="3">
    <source>
        <dbReference type="ARBA" id="ARBA00022448"/>
    </source>
</evidence>
<feature type="domain" description="Solute-binding protein family 3/N-terminal" evidence="9">
    <location>
        <begin position="477"/>
        <end position="700"/>
    </location>
</feature>
<dbReference type="SUPFAM" id="SSF53850">
    <property type="entry name" value="Periplasmic binding protein-like II"/>
    <property type="match status" value="1"/>
</dbReference>
<dbReference type="eggNOG" id="COG0834">
    <property type="taxonomic scope" value="Bacteria"/>
</dbReference>
<feature type="transmembrane region" description="Helical" evidence="8">
    <location>
        <begin position="328"/>
        <end position="348"/>
    </location>
</feature>
<evidence type="ECO:0000256" key="1">
    <source>
        <dbReference type="ARBA" id="ARBA00004141"/>
    </source>
</evidence>
<name>U1JM74_9GAMM</name>
<dbReference type="GO" id="GO:0015293">
    <property type="term" value="F:symporter activity"/>
    <property type="evidence" value="ECO:0007669"/>
    <property type="project" value="InterPro"/>
</dbReference>
<evidence type="ECO:0000256" key="2">
    <source>
        <dbReference type="ARBA" id="ARBA00010333"/>
    </source>
</evidence>
<feature type="transmembrane region" description="Helical" evidence="8">
    <location>
        <begin position="293"/>
        <end position="316"/>
    </location>
</feature>
<accession>U1JM74</accession>
<comment type="caution">
    <text evidence="10">The sequence shown here is derived from an EMBL/GenBank/DDBJ whole genome shotgun (WGS) entry which is preliminary data.</text>
</comment>